<dbReference type="PROSITE" id="PS00676">
    <property type="entry name" value="SIGMA54_INTERACT_2"/>
    <property type="match status" value="1"/>
</dbReference>
<dbReference type="Gene3D" id="3.40.50.300">
    <property type="entry name" value="P-loop containing nucleotide triphosphate hydrolases"/>
    <property type="match status" value="1"/>
</dbReference>
<evidence type="ECO:0000256" key="5">
    <source>
        <dbReference type="ARBA" id="ARBA00023163"/>
    </source>
</evidence>
<dbReference type="Pfam" id="PF25601">
    <property type="entry name" value="AAA_lid_14"/>
    <property type="match status" value="1"/>
</dbReference>
<evidence type="ECO:0000256" key="3">
    <source>
        <dbReference type="ARBA" id="ARBA00023015"/>
    </source>
</evidence>
<protein>
    <submittedName>
        <fullName evidence="8">Sigma 54-interacting transcriptional regulator</fullName>
    </submittedName>
</protein>
<dbReference type="AlphaFoldDB" id="A0A9D1HYF9"/>
<dbReference type="InterPro" id="IPR025943">
    <property type="entry name" value="Sigma_54_int_dom_ATP-bd_2"/>
</dbReference>
<proteinExistence type="predicted"/>
<dbReference type="Proteomes" id="UP000824090">
    <property type="component" value="Unassembled WGS sequence"/>
</dbReference>
<dbReference type="GO" id="GO:0006355">
    <property type="term" value="P:regulation of DNA-templated transcription"/>
    <property type="evidence" value="ECO:0007669"/>
    <property type="project" value="InterPro"/>
</dbReference>
<dbReference type="NCBIfam" id="TIGR00229">
    <property type="entry name" value="sensory_box"/>
    <property type="match status" value="1"/>
</dbReference>
<evidence type="ECO:0000256" key="4">
    <source>
        <dbReference type="ARBA" id="ARBA00023125"/>
    </source>
</evidence>
<sequence>MSVLNGIQESVQQVAEAVSIVLGIEVEIVDDELNILGGTGAYQYKIGQKEENGDLESDYLYARVLRTGTTQYVADAKKEEDYDVTGRGMTAYGELAEICTPIVLKGKTIGIIGLVAFDEKQKKILSDKNKNMIVFVEKMADLLAAKASQQKSLENAEMSRDEMLTVLETAHEGILALDQRGYVKHCNNRAAVLFGTTKRDLTGRHVSSFMPGSPAIEVLETGRGYTENEEIFKMGEKQYHFIVTVKPFSEGDEIGGAVVSFRDIEEAQKLVYNFNTRAIKNTVDDIIGTSDKIMLAKKQALITARGNSTVLITGESGTGKEMFAKAIHYASPRVDEPFITVNCGAIPENLLESELFGYEKGAFTGASEKGKAGKFELADGGTIFLDEIGDMPLHLQVKILHVLQNMRFERVGGNKNIIVDVRVIAATNKDLEKLIEEGRFREDLYYRLSVIPLSIPPLRERKEDIRTLMYHFLKKYNSFMNRKIIGFSPEVEELYINHDWPGNVRELENAVEYGTNMAFGSTITMDEVPVRILKKEEEMVKFKNLDRPLAEQVKLYEKEIITRKLKQYNGVKELVAKELGLSRATLYRKLSELGINSQ</sequence>
<dbReference type="SMART" id="SM00091">
    <property type="entry name" value="PAS"/>
    <property type="match status" value="1"/>
</dbReference>
<dbReference type="InterPro" id="IPR002197">
    <property type="entry name" value="HTH_Fis"/>
</dbReference>
<name>A0A9D1HYF9_9FIRM</name>
<dbReference type="Pfam" id="PF00158">
    <property type="entry name" value="Sigma54_activat"/>
    <property type="match status" value="1"/>
</dbReference>
<organism evidence="8 9">
    <name type="scientific">Candidatus Allocopromorpha excrementigallinarum</name>
    <dbReference type="NCBI Taxonomy" id="2840742"/>
    <lineage>
        <taxon>Bacteria</taxon>
        <taxon>Bacillati</taxon>
        <taxon>Bacillota</taxon>
        <taxon>Clostridia</taxon>
        <taxon>Eubacteriales</taxon>
        <taxon>Eubacteriaceae</taxon>
        <taxon>Eubacteriaceae incertae sedis</taxon>
        <taxon>Candidatus Allocopromorpha</taxon>
    </lineage>
</organism>
<dbReference type="PROSITE" id="PS50045">
    <property type="entry name" value="SIGMA54_INTERACT_4"/>
    <property type="match status" value="1"/>
</dbReference>
<dbReference type="FunFam" id="3.40.50.300:FF:000006">
    <property type="entry name" value="DNA-binding transcriptional regulator NtrC"/>
    <property type="match status" value="1"/>
</dbReference>
<keyword evidence="1" id="KW-0547">Nucleotide-binding</keyword>
<dbReference type="SMART" id="SM00382">
    <property type="entry name" value="AAA"/>
    <property type="match status" value="1"/>
</dbReference>
<dbReference type="Pfam" id="PF13426">
    <property type="entry name" value="PAS_9"/>
    <property type="match status" value="1"/>
</dbReference>
<dbReference type="EMBL" id="DVMP01000005">
    <property type="protein sequence ID" value="HIU24928.1"/>
    <property type="molecule type" value="Genomic_DNA"/>
</dbReference>
<dbReference type="PROSITE" id="PS00688">
    <property type="entry name" value="SIGMA54_INTERACT_3"/>
    <property type="match status" value="1"/>
</dbReference>
<dbReference type="Gene3D" id="3.30.450.40">
    <property type="match status" value="1"/>
</dbReference>
<dbReference type="PRINTS" id="PR01590">
    <property type="entry name" value="HTHFIS"/>
</dbReference>
<dbReference type="PROSITE" id="PS50112">
    <property type="entry name" value="PAS"/>
    <property type="match status" value="1"/>
</dbReference>
<evidence type="ECO:0000259" key="6">
    <source>
        <dbReference type="PROSITE" id="PS50045"/>
    </source>
</evidence>
<evidence type="ECO:0000256" key="2">
    <source>
        <dbReference type="ARBA" id="ARBA00022840"/>
    </source>
</evidence>
<reference evidence="8" key="2">
    <citation type="journal article" date="2021" name="PeerJ">
        <title>Extensive microbial diversity within the chicken gut microbiome revealed by metagenomics and culture.</title>
        <authorList>
            <person name="Gilroy R."/>
            <person name="Ravi A."/>
            <person name="Getino M."/>
            <person name="Pursley I."/>
            <person name="Horton D.L."/>
            <person name="Alikhan N.F."/>
            <person name="Baker D."/>
            <person name="Gharbi K."/>
            <person name="Hall N."/>
            <person name="Watson M."/>
            <person name="Adriaenssens E.M."/>
            <person name="Foster-Nyarko E."/>
            <person name="Jarju S."/>
            <person name="Secka A."/>
            <person name="Antonio M."/>
            <person name="Oren A."/>
            <person name="Chaudhuri R.R."/>
            <person name="La Ragione R."/>
            <person name="Hildebrand F."/>
            <person name="Pallen M.J."/>
        </authorList>
    </citation>
    <scope>NUCLEOTIDE SEQUENCE</scope>
    <source>
        <strain evidence="8">ChiHcec3-6078</strain>
    </source>
</reference>
<dbReference type="GO" id="GO:0043565">
    <property type="term" value="F:sequence-specific DNA binding"/>
    <property type="evidence" value="ECO:0007669"/>
    <property type="project" value="InterPro"/>
</dbReference>
<dbReference type="InterPro" id="IPR029016">
    <property type="entry name" value="GAF-like_dom_sf"/>
</dbReference>
<dbReference type="Pfam" id="PF02954">
    <property type="entry name" value="HTH_8"/>
    <property type="match status" value="1"/>
</dbReference>
<dbReference type="CDD" id="cd00130">
    <property type="entry name" value="PAS"/>
    <property type="match status" value="1"/>
</dbReference>
<dbReference type="InterPro" id="IPR002078">
    <property type="entry name" value="Sigma_54_int"/>
</dbReference>
<dbReference type="InterPro" id="IPR000014">
    <property type="entry name" value="PAS"/>
</dbReference>
<dbReference type="InterPro" id="IPR025944">
    <property type="entry name" value="Sigma_54_int_dom_CS"/>
</dbReference>
<dbReference type="Gene3D" id="1.10.8.60">
    <property type="match status" value="1"/>
</dbReference>
<dbReference type="SUPFAM" id="SSF55781">
    <property type="entry name" value="GAF domain-like"/>
    <property type="match status" value="1"/>
</dbReference>
<dbReference type="SUPFAM" id="SSF46689">
    <property type="entry name" value="Homeodomain-like"/>
    <property type="match status" value="1"/>
</dbReference>
<dbReference type="InterPro" id="IPR035965">
    <property type="entry name" value="PAS-like_dom_sf"/>
</dbReference>
<accession>A0A9D1HYF9</accession>
<dbReference type="GO" id="GO:0005524">
    <property type="term" value="F:ATP binding"/>
    <property type="evidence" value="ECO:0007669"/>
    <property type="project" value="UniProtKB-KW"/>
</dbReference>
<evidence type="ECO:0000259" key="7">
    <source>
        <dbReference type="PROSITE" id="PS50112"/>
    </source>
</evidence>
<feature type="domain" description="Sigma-54 factor interaction" evidence="6">
    <location>
        <begin position="286"/>
        <end position="516"/>
    </location>
</feature>
<dbReference type="InterPro" id="IPR027417">
    <property type="entry name" value="P-loop_NTPase"/>
</dbReference>
<keyword evidence="2" id="KW-0067">ATP-binding</keyword>
<keyword evidence="5" id="KW-0804">Transcription</keyword>
<evidence type="ECO:0000256" key="1">
    <source>
        <dbReference type="ARBA" id="ARBA00022741"/>
    </source>
</evidence>
<dbReference type="Gene3D" id="1.10.10.60">
    <property type="entry name" value="Homeodomain-like"/>
    <property type="match status" value="1"/>
</dbReference>
<keyword evidence="4" id="KW-0238">DNA-binding</keyword>
<dbReference type="InterPro" id="IPR025662">
    <property type="entry name" value="Sigma_54_int_dom_ATP-bd_1"/>
</dbReference>
<comment type="caution">
    <text evidence="8">The sequence shown here is derived from an EMBL/GenBank/DDBJ whole genome shotgun (WGS) entry which is preliminary data.</text>
</comment>
<dbReference type="SUPFAM" id="SSF52540">
    <property type="entry name" value="P-loop containing nucleoside triphosphate hydrolases"/>
    <property type="match status" value="1"/>
</dbReference>
<dbReference type="PANTHER" id="PTHR32071">
    <property type="entry name" value="TRANSCRIPTIONAL REGULATORY PROTEIN"/>
    <property type="match status" value="1"/>
</dbReference>
<dbReference type="Gene3D" id="3.30.450.20">
    <property type="entry name" value="PAS domain"/>
    <property type="match status" value="1"/>
</dbReference>
<dbReference type="CDD" id="cd00009">
    <property type="entry name" value="AAA"/>
    <property type="match status" value="1"/>
</dbReference>
<dbReference type="InterPro" id="IPR003593">
    <property type="entry name" value="AAA+_ATPase"/>
</dbReference>
<dbReference type="PROSITE" id="PS00675">
    <property type="entry name" value="SIGMA54_INTERACT_1"/>
    <property type="match status" value="1"/>
</dbReference>
<feature type="domain" description="PAS" evidence="7">
    <location>
        <begin position="159"/>
        <end position="204"/>
    </location>
</feature>
<reference evidence="8" key="1">
    <citation type="submission" date="2020-10" db="EMBL/GenBank/DDBJ databases">
        <authorList>
            <person name="Gilroy R."/>
        </authorList>
    </citation>
    <scope>NUCLEOTIDE SEQUENCE</scope>
    <source>
        <strain evidence="8">ChiHcec3-6078</strain>
    </source>
</reference>
<dbReference type="PANTHER" id="PTHR32071:SF57">
    <property type="entry name" value="C4-DICARBOXYLATE TRANSPORT TRANSCRIPTIONAL REGULATORY PROTEIN DCTD"/>
    <property type="match status" value="1"/>
</dbReference>
<dbReference type="InterPro" id="IPR009057">
    <property type="entry name" value="Homeodomain-like_sf"/>
</dbReference>
<dbReference type="SUPFAM" id="SSF55785">
    <property type="entry name" value="PYP-like sensor domain (PAS domain)"/>
    <property type="match status" value="1"/>
</dbReference>
<gene>
    <name evidence="8" type="ORF">IAC50_00325</name>
</gene>
<dbReference type="InterPro" id="IPR058031">
    <property type="entry name" value="AAA_lid_NorR"/>
</dbReference>
<keyword evidence="3" id="KW-0805">Transcription regulation</keyword>
<evidence type="ECO:0000313" key="8">
    <source>
        <dbReference type="EMBL" id="HIU24928.1"/>
    </source>
</evidence>
<evidence type="ECO:0000313" key="9">
    <source>
        <dbReference type="Proteomes" id="UP000824090"/>
    </source>
</evidence>